<reference evidence="3 4" key="1">
    <citation type="submission" date="2019-03" db="EMBL/GenBank/DDBJ databases">
        <title>Single cell metagenomics reveals metabolic interactions within the superorganism composed of flagellate Streblomastix strix and complex community of Bacteroidetes bacteria on its surface.</title>
        <authorList>
            <person name="Treitli S.C."/>
            <person name="Kolisko M."/>
            <person name="Husnik F."/>
            <person name="Keeling P."/>
            <person name="Hampl V."/>
        </authorList>
    </citation>
    <scope>NUCLEOTIDE SEQUENCE [LARGE SCALE GENOMIC DNA]</scope>
    <source>
        <strain evidence="3">St1</strain>
    </source>
</reference>
<evidence type="ECO:0000256" key="1">
    <source>
        <dbReference type="SAM" id="SignalP"/>
    </source>
</evidence>
<dbReference type="EMBL" id="SNRX01000004">
    <property type="protein sequence ID" value="KAA6302955.1"/>
    <property type="molecule type" value="Genomic_DNA"/>
</dbReference>
<keyword evidence="1" id="KW-0732">Signal</keyword>
<dbReference type="Proteomes" id="UP000324575">
    <property type="component" value="Unassembled WGS sequence"/>
</dbReference>
<organism evidence="3 4">
    <name type="scientific">Candidatus Ordinivivax streblomastigis</name>
    <dbReference type="NCBI Taxonomy" id="2540710"/>
    <lineage>
        <taxon>Bacteria</taxon>
        <taxon>Pseudomonadati</taxon>
        <taxon>Bacteroidota</taxon>
        <taxon>Bacteroidia</taxon>
        <taxon>Bacteroidales</taxon>
        <taxon>Candidatus Ordinivivax</taxon>
    </lineage>
</organism>
<dbReference type="InterPro" id="IPR007730">
    <property type="entry name" value="SPOR-like_dom"/>
</dbReference>
<accession>A0A5M8P399</accession>
<dbReference type="Pfam" id="PF05036">
    <property type="entry name" value="SPOR"/>
    <property type="match status" value="1"/>
</dbReference>
<dbReference type="SUPFAM" id="SSF110997">
    <property type="entry name" value="Sporulation related repeat"/>
    <property type="match status" value="1"/>
</dbReference>
<feature type="domain" description="SPOR" evidence="2">
    <location>
        <begin position="81"/>
        <end position="159"/>
    </location>
</feature>
<sequence>MKSKGYLFGFACVLFCAFTACKSTPSAYHQVYEAAQSRPTVPATSAAPVVSKTPVAPVDQRTPEETSSTNFKVEKLISVDGSGIKQYSVVIGSFVNKTNAESLKNRMHKDGYNPVIALNEAEMYRVIIVTFDDKADAISIRDYIKRRYAPNFSDAWLLEKAR</sequence>
<dbReference type="GO" id="GO:0042834">
    <property type="term" value="F:peptidoglycan binding"/>
    <property type="evidence" value="ECO:0007669"/>
    <property type="project" value="InterPro"/>
</dbReference>
<feature type="chain" id="PRO_5024356098" description="SPOR domain-containing protein" evidence="1">
    <location>
        <begin position="23"/>
        <end position="162"/>
    </location>
</feature>
<dbReference type="Gene3D" id="3.30.70.1070">
    <property type="entry name" value="Sporulation related repeat"/>
    <property type="match status" value="1"/>
</dbReference>
<evidence type="ECO:0000313" key="4">
    <source>
        <dbReference type="Proteomes" id="UP000324575"/>
    </source>
</evidence>
<comment type="caution">
    <text evidence="3">The sequence shown here is derived from an EMBL/GenBank/DDBJ whole genome shotgun (WGS) entry which is preliminary data.</text>
</comment>
<evidence type="ECO:0000313" key="3">
    <source>
        <dbReference type="EMBL" id="KAA6302955.1"/>
    </source>
</evidence>
<name>A0A5M8P399_9BACT</name>
<evidence type="ECO:0000259" key="2">
    <source>
        <dbReference type="PROSITE" id="PS51724"/>
    </source>
</evidence>
<dbReference type="PROSITE" id="PS51724">
    <property type="entry name" value="SPOR"/>
    <property type="match status" value="1"/>
</dbReference>
<protein>
    <recommendedName>
        <fullName evidence="2">SPOR domain-containing protein</fullName>
    </recommendedName>
</protein>
<feature type="signal peptide" evidence="1">
    <location>
        <begin position="1"/>
        <end position="22"/>
    </location>
</feature>
<dbReference type="InterPro" id="IPR036680">
    <property type="entry name" value="SPOR-like_sf"/>
</dbReference>
<gene>
    <name evidence="3" type="ORF">EZS26_000850</name>
</gene>
<dbReference type="PROSITE" id="PS51257">
    <property type="entry name" value="PROKAR_LIPOPROTEIN"/>
    <property type="match status" value="1"/>
</dbReference>
<dbReference type="AlphaFoldDB" id="A0A5M8P399"/>
<proteinExistence type="predicted"/>